<dbReference type="OrthoDB" id="5125808at2"/>
<accession>A0A4Q2JN81</accession>
<dbReference type="Proteomes" id="UP000292881">
    <property type="component" value="Unassembled WGS sequence"/>
</dbReference>
<organism evidence="1 2">
    <name type="scientific">Agromyces binzhouensis</name>
    <dbReference type="NCBI Taxonomy" id="1817495"/>
    <lineage>
        <taxon>Bacteria</taxon>
        <taxon>Bacillati</taxon>
        <taxon>Actinomycetota</taxon>
        <taxon>Actinomycetes</taxon>
        <taxon>Micrococcales</taxon>
        <taxon>Microbacteriaceae</taxon>
        <taxon>Agromyces</taxon>
    </lineage>
</organism>
<proteinExistence type="predicted"/>
<reference evidence="1 2" key="1">
    <citation type="submission" date="2019-01" db="EMBL/GenBank/DDBJ databases">
        <authorList>
            <person name="Li J."/>
        </authorList>
    </citation>
    <scope>NUCLEOTIDE SEQUENCE [LARGE SCALE GENOMIC DNA]</scope>
    <source>
        <strain evidence="1 2">CGMCC 4.7180</strain>
    </source>
</reference>
<gene>
    <name evidence="1" type="ORF">ESO86_07365</name>
</gene>
<sequence>MEGAGAGDGGGAGSDETDPVEAASVLLEIRQGCLAGRDLACVASYAQPGAPIEAVDLAAMASGEPIVPGSADLSAISVTADLGDAVVLSVPAFGEREPASLLMMRSEAGWRLREWFG</sequence>
<comment type="caution">
    <text evidence="1">The sequence shown here is derived from an EMBL/GenBank/DDBJ whole genome shotgun (WGS) entry which is preliminary data.</text>
</comment>
<evidence type="ECO:0000313" key="1">
    <source>
        <dbReference type="EMBL" id="RXZ48256.1"/>
    </source>
</evidence>
<dbReference type="AlphaFoldDB" id="A0A4Q2JN81"/>
<evidence type="ECO:0000313" key="2">
    <source>
        <dbReference type="Proteomes" id="UP000292881"/>
    </source>
</evidence>
<dbReference type="EMBL" id="SDPL01000107">
    <property type="protein sequence ID" value="RXZ48256.1"/>
    <property type="molecule type" value="Genomic_DNA"/>
</dbReference>
<protein>
    <submittedName>
        <fullName evidence="1">Uncharacterized protein</fullName>
    </submittedName>
</protein>
<name>A0A4Q2JN81_9MICO</name>
<keyword evidence="2" id="KW-1185">Reference proteome</keyword>